<dbReference type="Pfam" id="PF02195">
    <property type="entry name" value="ParB_N"/>
    <property type="match status" value="1"/>
</dbReference>
<dbReference type="FunFam" id="3.90.1530.30:FF:000001">
    <property type="entry name" value="Chromosome partitioning protein ParB"/>
    <property type="match status" value="1"/>
</dbReference>
<keyword evidence="3" id="KW-0238">DNA-binding</keyword>
<dbReference type="SMART" id="SM00470">
    <property type="entry name" value="ParB"/>
    <property type="match status" value="1"/>
</dbReference>
<feature type="region of interest" description="Disordered" evidence="4">
    <location>
        <begin position="1"/>
        <end position="27"/>
    </location>
</feature>
<dbReference type="InterPro" id="IPR050336">
    <property type="entry name" value="Chromosome_partition/occlusion"/>
</dbReference>
<dbReference type="InterPro" id="IPR041468">
    <property type="entry name" value="HTH_ParB/Spo0J"/>
</dbReference>
<dbReference type="Pfam" id="PF23552">
    <property type="entry name" value="ParB_C"/>
    <property type="match status" value="1"/>
</dbReference>
<accession>A0A2J0KQY1</accession>
<dbReference type="AlphaFoldDB" id="A0A2J0KQY1"/>
<dbReference type="CDD" id="cd16393">
    <property type="entry name" value="SPO0J_N"/>
    <property type="match status" value="1"/>
</dbReference>
<reference evidence="6 7" key="1">
    <citation type="submission" date="2017-09" db="EMBL/GenBank/DDBJ databases">
        <title>Depth-based differentiation of microbial function through sediment-hosted aquifers and enrichment of novel symbionts in the deep terrestrial subsurface.</title>
        <authorList>
            <person name="Probst A.J."/>
            <person name="Ladd B."/>
            <person name="Jarett J.K."/>
            <person name="Geller-Mcgrath D.E."/>
            <person name="Sieber C.M."/>
            <person name="Emerson J.B."/>
            <person name="Anantharaman K."/>
            <person name="Thomas B.C."/>
            <person name="Malmstrom R."/>
            <person name="Stieglmeier M."/>
            <person name="Klingl A."/>
            <person name="Woyke T."/>
            <person name="Ryan C.M."/>
            <person name="Banfield J.F."/>
        </authorList>
    </citation>
    <scope>NUCLEOTIDE SEQUENCE [LARGE SCALE GENOMIC DNA]</scope>
    <source>
        <strain evidence="6">CG07_land_8_20_14_0_80_42_15</strain>
    </source>
</reference>
<feature type="domain" description="ParB-like N-terminal" evidence="5">
    <location>
        <begin position="31"/>
        <end position="121"/>
    </location>
</feature>
<dbReference type="InterPro" id="IPR004437">
    <property type="entry name" value="ParB/RepB/Spo0J"/>
</dbReference>
<evidence type="ECO:0000313" key="6">
    <source>
        <dbReference type="EMBL" id="PIU41021.1"/>
    </source>
</evidence>
<dbReference type="InterPro" id="IPR057240">
    <property type="entry name" value="ParB_dimer_C"/>
</dbReference>
<evidence type="ECO:0000256" key="1">
    <source>
        <dbReference type="ARBA" id="ARBA00006295"/>
    </source>
</evidence>
<dbReference type="PANTHER" id="PTHR33375:SF1">
    <property type="entry name" value="CHROMOSOME-PARTITIONING PROTEIN PARB-RELATED"/>
    <property type="match status" value="1"/>
</dbReference>
<dbReference type="NCBIfam" id="TIGR00180">
    <property type="entry name" value="parB_part"/>
    <property type="match status" value="1"/>
</dbReference>
<dbReference type="GO" id="GO:0005694">
    <property type="term" value="C:chromosome"/>
    <property type="evidence" value="ECO:0007669"/>
    <property type="project" value="TreeGrafter"/>
</dbReference>
<proteinExistence type="inferred from homology"/>
<dbReference type="Gene3D" id="3.90.1530.30">
    <property type="match status" value="1"/>
</dbReference>
<sequence length="283" mass="32250">MEKRLGRGLSALIPDTPEPQTTSSEKQENVINLKIDNILPSPYQPREKFTEVKLRELIASIKEKGVIQPIIVRPLGDGRYELISGERRLRAVKTLSMNEIPALIRQVKDSDALELSLIENIQREELNPIEEAQAYKRLCDEFNFTQEKIGQTIGKERSTITNLMRLLLLPKEIQNNVSNGTISMGHARTILSIDGEKAQTKLCQLVIKKGLSVRQVELLAKKFASKQPKRAITKDHNVSAIEEELQHLFGTRVRVSHGKKRGKIEIQYYSNDDLERILNIVRK</sequence>
<dbReference type="Gene3D" id="1.10.10.2830">
    <property type="match status" value="1"/>
</dbReference>
<dbReference type="GO" id="GO:0007059">
    <property type="term" value="P:chromosome segregation"/>
    <property type="evidence" value="ECO:0007669"/>
    <property type="project" value="UniProtKB-KW"/>
</dbReference>
<gene>
    <name evidence="6" type="ORF">COS99_07580</name>
</gene>
<dbReference type="SUPFAM" id="SSF109709">
    <property type="entry name" value="KorB DNA-binding domain-like"/>
    <property type="match status" value="1"/>
</dbReference>
<dbReference type="Proteomes" id="UP000230052">
    <property type="component" value="Unassembled WGS sequence"/>
</dbReference>
<name>A0A2J0KQY1_9BACT</name>
<dbReference type="GO" id="GO:0045881">
    <property type="term" value="P:positive regulation of sporulation resulting in formation of a cellular spore"/>
    <property type="evidence" value="ECO:0007669"/>
    <property type="project" value="TreeGrafter"/>
</dbReference>
<protein>
    <recommendedName>
        <fullName evidence="5">ParB-like N-terminal domain-containing protein</fullName>
    </recommendedName>
</protein>
<keyword evidence="2" id="KW-0159">Chromosome partition</keyword>
<comment type="similarity">
    <text evidence="1">Belongs to the ParB family.</text>
</comment>
<evidence type="ECO:0000313" key="7">
    <source>
        <dbReference type="Proteomes" id="UP000230052"/>
    </source>
</evidence>
<dbReference type="InterPro" id="IPR036086">
    <property type="entry name" value="ParB/Sulfiredoxin_sf"/>
</dbReference>
<dbReference type="SUPFAM" id="SSF110849">
    <property type="entry name" value="ParB/Sulfiredoxin"/>
    <property type="match status" value="1"/>
</dbReference>
<dbReference type="GO" id="GO:0003677">
    <property type="term" value="F:DNA binding"/>
    <property type="evidence" value="ECO:0007669"/>
    <property type="project" value="UniProtKB-KW"/>
</dbReference>
<evidence type="ECO:0000256" key="2">
    <source>
        <dbReference type="ARBA" id="ARBA00022829"/>
    </source>
</evidence>
<evidence type="ECO:0000256" key="3">
    <source>
        <dbReference type="ARBA" id="ARBA00023125"/>
    </source>
</evidence>
<dbReference type="EMBL" id="PEWV01000072">
    <property type="protein sequence ID" value="PIU41021.1"/>
    <property type="molecule type" value="Genomic_DNA"/>
</dbReference>
<dbReference type="FunFam" id="1.10.10.2830:FF:000001">
    <property type="entry name" value="Chromosome partitioning protein ParB"/>
    <property type="match status" value="1"/>
</dbReference>
<dbReference type="Pfam" id="PF17762">
    <property type="entry name" value="HTH_ParB"/>
    <property type="match status" value="1"/>
</dbReference>
<organism evidence="6 7">
    <name type="scientific">Candidatus Aquitaenariimonas noxiae</name>
    <dbReference type="NCBI Taxonomy" id="1974741"/>
    <lineage>
        <taxon>Bacteria</taxon>
        <taxon>Pseudomonadati</taxon>
        <taxon>Candidatus Omnitrophota</taxon>
        <taxon>Candidatus Aquitaenariimonas</taxon>
    </lineage>
</organism>
<evidence type="ECO:0000259" key="5">
    <source>
        <dbReference type="SMART" id="SM00470"/>
    </source>
</evidence>
<evidence type="ECO:0000256" key="4">
    <source>
        <dbReference type="SAM" id="MobiDB-lite"/>
    </source>
</evidence>
<dbReference type="InterPro" id="IPR003115">
    <property type="entry name" value="ParB_N"/>
</dbReference>
<dbReference type="PANTHER" id="PTHR33375">
    <property type="entry name" value="CHROMOSOME-PARTITIONING PROTEIN PARB-RELATED"/>
    <property type="match status" value="1"/>
</dbReference>
<comment type="caution">
    <text evidence="6">The sequence shown here is derived from an EMBL/GenBank/DDBJ whole genome shotgun (WGS) entry which is preliminary data.</text>
</comment>